<reference evidence="3 4" key="1">
    <citation type="submission" date="2016-07" db="EMBL/GenBank/DDBJ databases">
        <title>Pervasive Adenine N6-methylation of Active Genes in Fungi.</title>
        <authorList>
            <consortium name="DOE Joint Genome Institute"/>
            <person name="Mondo S.J."/>
            <person name="Dannebaum R.O."/>
            <person name="Kuo R.C."/>
            <person name="Labutti K."/>
            <person name="Haridas S."/>
            <person name="Kuo A."/>
            <person name="Salamov A."/>
            <person name="Ahrendt S.R."/>
            <person name="Lipzen A."/>
            <person name="Sullivan W."/>
            <person name="Andreopoulos W.B."/>
            <person name="Clum A."/>
            <person name="Lindquist E."/>
            <person name="Daum C."/>
            <person name="Ramamoorthy G.K."/>
            <person name="Gryganskyi A."/>
            <person name="Culley D."/>
            <person name="Magnuson J.K."/>
            <person name="James T.Y."/>
            <person name="O'Malley M.A."/>
            <person name="Stajich J.E."/>
            <person name="Spatafora J.W."/>
            <person name="Visel A."/>
            <person name="Grigoriev I.V."/>
        </authorList>
    </citation>
    <scope>NUCLEOTIDE SEQUENCE [LARGE SCALE GENOMIC DNA]</scope>
    <source>
        <strain evidence="3 4">NRRL 3301</strain>
    </source>
</reference>
<dbReference type="Proteomes" id="UP000242146">
    <property type="component" value="Unassembled WGS sequence"/>
</dbReference>
<dbReference type="GO" id="GO:0003723">
    <property type="term" value="F:RNA binding"/>
    <property type="evidence" value="ECO:0007669"/>
    <property type="project" value="InterPro"/>
</dbReference>
<dbReference type="InterPro" id="IPR000717">
    <property type="entry name" value="PCI_dom"/>
</dbReference>
<sequence length="371" mass="43045">MSLRGAATSNVIAQSHRFHYHKLPEPWQQIVEYHIEAAIDYHELRFVNAYEKQKELVILFQNSMRDWDNWCLHVLYVFMQDFQYIASKADRQMEAMTGEEENKDRYLKTAATLISKSFSICINDRMQLRGSKKWGVYRLSGILLGVYIKLGQLNLCTNVTKAIKVAELPEFYEFPKGDQVTYLYYSGRLAFAEQNYAQAEIALHEAFRKCTIRSTEHKDMILFLLVPIRMLRGILPSPALLDRYPNVRDTYGGVASAIKAGNVRAFMDALDENEQSFIKYGTYFAVERARSIALRRLFHRVYHLLDRPKKILLHDIQVALTFVGLPLSMEEVEWTMANLIFNGFIKAYISHEHLTLVLSLRDPFPPLTLGE</sequence>
<protein>
    <recommendedName>
        <fullName evidence="2">PCI domain-containing protein</fullName>
    </recommendedName>
</protein>
<dbReference type="InterPro" id="IPR036388">
    <property type="entry name" value="WH-like_DNA-bd_sf"/>
</dbReference>
<dbReference type="GO" id="GO:0006368">
    <property type="term" value="P:transcription elongation by RNA polymerase II"/>
    <property type="evidence" value="ECO:0007669"/>
    <property type="project" value="TreeGrafter"/>
</dbReference>
<dbReference type="GO" id="GO:0016973">
    <property type="term" value="P:poly(A)+ mRNA export from nucleus"/>
    <property type="evidence" value="ECO:0007669"/>
    <property type="project" value="TreeGrafter"/>
</dbReference>
<dbReference type="PROSITE" id="PS50250">
    <property type="entry name" value="PCI"/>
    <property type="match status" value="1"/>
</dbReference>
<accession>A0A1X2G5S3</accession>
<name>A0A1X2G5S3_9FUNG</name>
<dbReference type="AlphaFoldDB" id="A0A1X2G5S3"/>
<evidence type="ECO:0000313" key="4">
    <source>
        <dbReference type="Proteomes" id="UP000242146"/>
    </source>
</evidence>
<gene>
    <name evidence="3" type="ORF">DM01DRAFT_321602</name>
</gene>
<dbReference type="GO" id="GO:0003690">
    <property type="term" value="F:double-stranded DNA binding"/>
    <property type="evidence" value="ECO:0007669"/>
    <property type="project" value="InterPro"/>
</dbReference>
<dbReference type="InterPro" id="IPR045114">
    <property type="entry name" value="Csn12-like"/>
</dbReference>
<dbReference type="GO" id="GO:0070390">
    <property type="term" value="C:transcription export complex 2"/>
    <property type="evidence" value="ECO:0007669"/>
    <property type="project" value="TreeGrafter"/>
</dbReference>
<keyword evidence="4" id="KW-1185">Reference proteome</keyword>
<proteinExistence type="inferred from homology"/>
<comment type="similarity">
    <text evidence="1">Belongs to the CSN12 family.</text>
</comment>
<dbReference type="SMART" id="SM00753">
    <property type="entry name" value="PAM"/>
    <property type="match status" value="1"/>
</dbReference>
<organism evidence="3 4">
    <name type="scientific">Hesseltinella vesiculosa</name>
    <dbReference type="NCBI Taxonomy" id="101127"/>
    <lineage>
        <taxon>Eukaryota</taxon>
        <taxon>Fungi</taxon>
        <taxon>Fungi incertae sedis</taxon>
        <taxon>Mucoromycota</taxon>
        <taxon>Mucoromycotina</taxon>
        <taxon>Mucoromycetes</taxon>
        <taxon>Mucorales</taxon>
        <taxon>Cunninghamellaceae</taxon>
        <taxon>Hesseltinella</taxon>
    </lineage>
</organism>
<dbReference type="Gene3D" id="1.10.10.10">
    <property type="entry name" value="Winged helix-like DNA-binding domain superfamily/Winged helix DNA-binding domain"/>
    <property type="match status" value="1"/>
</dbReference>
<comment type="caution">
    <text evidence="3">The sequence shown here is derived from an EMBL/GenBank/DDBJ whole genome shotgun (WGS) entry which is preliminary data.</text>
</comment>
<dbReference type="STRING" id="101127.A0A1X2G5S3"/>
<dbReference type="EMBL" id="MCGT01000045">
    <property type="protein sequence ID" value="ORX44932.1"/>
    <property type="molecule type" value="Genomic_DNA"/>
</dbReference>
<dbReference type="PANTHER" id="PTHR12732">
    <property type="entry name" value="UNCHARACTERIZED PROTEASOME COMPONENT REGION PCI-CONTAINING"/>
    <property type="match status" value="1"/>
</dbReference>
<feature type="domain" description="PCI" evidence="2">
    <location>
        <begin position="180"/>
        <end position="363"/>
    </location>
</feature>
<evidence type="ECO:0000256" key="1">
    <source>
        <dbReference type="ARBA" id="ARBA00025771"/>
    </source>
</evidence>
<evidence type="ECO:0000259" key="2">
    <source>
        <dbReference type="PROSITE" id="PS50250"/>
    </source>
</evidence>
<evidence type="ECO:0000313" key="3">
    <source>
        <dbReference type="EMBL" id="ORX44932.1"/>
    </source>
</evidence>
<dbReference type="PANTHER" id="PTHR12732:SF0">
    <property type="entry name" value="PCI DOMAIN-CONTAINING PROTEIN 2"/>
    <property type="match status" value="1"/>
</dbReference>
<dbReference type="GO" id="GO:0000973">
    <property type="term" value="P:post-transcriptional tethering of RNA polymerase II gene DNA at nuclear periphery"/>
    <property type="evidence" value="ECO:0007669"/>
    <property type="project" value="TreeGrafter"/>
</dbReference>
<dbReference type="OrthoDB" id="10252687at2759"/>